<proteinExistence type="predicted"/>
<dbReference type="VEuPathDB" id="VectorBase:GAUT011931"/>
<name>A0A1A9UQA4_GLOAU</name>
<evidence type="ECO:0000313" key="3">
    <source>
        <dbReference type="EnsemblMetazoa" id="GAUT011931-PA"/>
    </source>
</evidence>
<evidence type="ECO:0008006" key="5">
    <source>
        <dbReference type="Google" id="ProtNLM"/>
    </source>
</evidence>
<feature type="signal peptide" evidence="2">
    <location>
        <begin position="1"/>
        <end position="18"/>
    </location>
</feature>
<protein>
    <recommendedName>
        <fullName evidence="5">4Fe-4S ferredoxin-type domain-containing protein</fullName>
    </recommendedName>
</protein>
<evidence type="ECO:0000256" key="2">
    <source>
        <dbReference type="SAM" id="SignalP"/>
    </source>
</evidence>
<feature type="region of interest" description="Disordered" evidence="1">
    <location>
        <begin position="164"/>
        <end position="196"/>
    </location>
</feature>
<feature type="region of interest" description="Disordered" evidence="1">
    <location>
        <begin position="335"/>
        <end position="355"/>
    </location>
</feature>
<dbReference type="EnsemblMetazoa" id="GAUT011931-RA">
    <property type="protein sequence ID" value="GAUT011931-PA"/>
    <property type="gene ID" value="GAUT011931"/>
</dbReference>
<accession>A0A1A9UQA4</accession>
<dbReference type="AlphaFoldDB" id="A0A1A9UQA4"/>
<feature type="chain" id="PRO_5008398712" description="4Fe-4S ferredoxin-type domain-containing protein" evidence="2">
    <location>
        <begin position="19"/>
        <end position="461"/>
    </location>
</feature>
<feature type="region of interest" description="Disordered" evidence="1">
    <location>
        <begin position="140"/>
        <end position="159"/>
    </location>
</feature>
<keyword evidence="2" id="KW-0732">Signal</keyword>
<organism evidence="3 4">
    <name type="scientific">Glossina austeni</name>
    <name type="common">Savannah tsetse fly</name>
    <dbReference type="NCBI Taxonomy" id="7395"/>
    <lineage>
        <taxon>Eukaryota</taxon>
        <taxon>Metazoa</taxon>
        <taxon>Ecdysozoa</taxon>
        <taxon>Arthropoda</taxon>
        <taxon>Hexapoda</taxon>
        <taxon>Insecta</taxon>
        <taxon>Pterygota</taxon>
        <taxon>Neoptera</taxon>
        <taxon>Endopterygota</taxon>
        <taxon>Diptera</taxon>
        <taxon>Brachycera</taxon>
        <taxon>Muscomorpha</taxon>
        <taxon>Hippoboscoidea</taxon>
        <taxon>Glossinidae</taxon>
        <taxon>Glossina</taxon>
    </lineage>
</organism>
<evidence type="ECO:0000256" key="1">
    <source>
        <dbReference type="SAM" id="MobiDB-lite"/>
    </source>
</evidence>
<dbReference type="Proteomes" id="UP000078200">
    <property type="component" value="Unassembled WGS sequence"/>
</dbReference>
<feature type="compositionally biased region" description="Polar residues" evidence="1">
    <location>
        <begin position="335"/>
        <end position="348"/>
    </location>
</feature>
<keyword evidence="4" id="KW-1185">Reference proteome</keyword>
<evidence type="ECO:0000313" key="4">
    <source>
        <dbReference type="Proteomes" id="UP000078200"/>
    </source>
</evidence>
<reference evidence="3" key="1">
    <citation type="submission" date="2020-05" db="UniProtKB">
        <authorList>
            <consortium name="EnsemblMetazoa"/>
        </authorList>
    </citation>
    <scope>IDENTIFICATION</scope>
    <source>
        <strain evidence="3">TTRI</strain>
    </source>
</reference>
<sequence length="461" mass="51875">MPAWLWAILAGAMTSLLALSKISNRANTCCDFDCEDTGADPTVQEGDNKGELPGQIRELYRRPFMEDSKSEAHILSAPANLQQFIYREAERLCPRDADLRAQFSYKYLENQMSQQEEYRDKCVPIVRRDDQSRRVYRQCYTPQGQRFQQEKKSPRPLPQAQQLPAIAGHPRSELASPQRQKMSKEDSAKIQESQYRGTESIPGNVVIASAGQLVAAFPHQRNITNPETSESLDCCGACALKCQYQCERPIRPHPEASEKPKCCGACGLKCQYQCQQRAGPQTQGLRPKRYRAATECVGTWPSQGRCPSSRIPGQQNLNIAGQSPLHGARLRNAHSFSPTQRTPIPQNASHRRPMSHPELPQTGQLLHRLANINAKLMKLTGGGPGGALAPRVRGQFTQNYQPIRSCPRRNYGTLYPGYRKDVRARVDNLLSGLIHRTGLCIHVLSDVERFIRHLQMQLRNI</sequence>